<dbReference type="InterPro" id="IPR012312">
    <property type="entry name" value="Hemerythrin-like"/>
</dbReference>
<dbReference type="EMBL" id="BAAANC010000002">
    <property type="protein sequence ID" value="GAA1537422.1"/>
    <property type="molecule type" value="Genomic_DNA"/>
</dbReference>
<gene>
    <name evidence="3" type="ORF">GCM10009741_45150</name>
</gene>
<dbReference type="RefSeq" id="WP_344177081.1">
    <property type="nucleotide sequence ID" value="NZ_BAAANC010000002.1"/>
</dbReference>
<dbReference type="Proteomes" id="UP001500363">
    <property type="component" value="Unassembled WGS sequence"/>
</dbReference>
<evidence type="ECO:0000313" key="3">
    <source>
        <dbReference type="EMBL" id="GAA1537422.1"/>
    </source>
</evidence>
<comment type="caution">
    <text evidence="3">The sequence shown here is derived from an EMBL/GenBank/DDBJ whole genome shotgun (WGS) entry which is preliminary data.</text>
</comment>
<keyword evidence="4" id="KW-1185">Reference proteome</keyword>
<reference evidence="3 4" key="1">
    <citation type="journal article" date="2019" name="Int. J. Syst. Evol. Microbiol.">
        <title>The Global Catalogue of Microorganisms (GCM) 10K type strain sequencing project: providing services to taxonomists for standard genome sequencing and annotation.</title>
        <authorList>
            <consortium name="The Broad Institute Genomics Platform"/>
            <consortium name="The Broad Institute Genome Sequencing Center for Infectious Disease"/>
            <person name="Wu L."/>
            <person name="Ma J."/>
        </authorList>
    </citation>
    <scope>NUCLEOTIDE SEQUENCE [LARGE SCALE GENOMIC DNA]</scope>
    <source>
        <strain evidence="3 4">JCM 14303</strain>
    </source>
</reference>
<evidence type="ECO:0000313" key="4">
    <source>
        <dbReference type="Proteomes" id="UP001500363"/>
    </source>
</evidence>
<dbReference type="Pfam" id="PF01814">
    <property type="entry name" value="Hemerythrin"/>
    <property type="match status" value="1"/>
</dbReference>
<accession>A0ABN2BAS3</accession>
<dbReference type="CDD" id="cd12108">
    <property type="entry name" value="Hr-like"/>
    <property type="match status" value="1"/>
</dbReference>
<feature type="region of interest" description="Disordered" evidence="1">
    <location>
        <begin position="105"/>
        <end position="139"/>
    </location>
</feature>
<feature type="domain" description="Hemerythrin-like" evidence="2">
    <location>
        <begin position="7"/>
        <end position="111"/>
    </location>
</feature>
<organism evidence="3 4">
    <name type="scientific">Kribbella lupini</name>
    <dbReference type="NCBI Taxonomy" id="291602"/>
    <lineage>
        <taxon>Bacteria</taxon>
        <taxon>Bacillati</taxon>
        <taxon>Actinomycetota</taxon>
        <taxon>Actinomycetes</taxon>
        <taxon>Propionibacteriales</taxon>
        <taxon>Kribbellaceae</taxon>
        <taxon>Kribbella</taxon>
    </lineage>
</organism>
<proteinExistence type="predicted"/>
<dbReference type="Gene3D" id="1.20.120.520">
    <property type="entry name" value="nmb1532 protein domain like"/>
    <property type="match status" value="1"/>
</dbReference>
<sequence>MTEGLRLYDELIAVHTIMRRSTALVVDALQALIDGRPVRVATLVKLIDWQAAFVHHHHESEDELFWPVLRERFPEVVAQLDALSVEHDKLDGALEQLSAEAAGLRGAPAGPASQGAAAGRREQGASTSPGASAGQGPQATAAALLPAALEVRDVLAGHLDTEEPILRELFPDVPADEIIALRKAIVAGAPKAGPEWVLGLLENPTRAQGYDIMMANFPPPVRWLRPILLRSYAKARRSLAVD</sequence>
<evidence type="ECO:0000256" key="1">
    <source>
        <dbReference type="SAM" id="MobiDB-lite"/>
    </source>
</evidence>
<evidence type="ECO:0000259" key="2">
    <source>
        <dbReference type="Pfam" id="PF01814"/>
    </source>
</evidence>
<protein>
    <recommendedName>
        <fullName evidence="2">Hemerythrin-like domain-containing protein</fullName>
    </recommendedName>
</protein>
<name>A0ABN2BAS3_9ACTN</name>